<accession>A0AAD4LFU4</accession>
<protein>
    <submittedName>
        <fullName evidence="2">Uncharacterized protein</fullName>
    </submittedName>
</protein>
<keyword evidence="3" id="KW-1185">Reference proteome</keyword>
<organism evidence="2 3">
    <name type="scientific">Lactarius akahatsu</name>
    <dbReference type="NCBI Taxonomy" id="416441"/>
    <lineage>
        <taxon>Eukaryota</taxon>
        <taxon>Fungi</taxon>
        <taxon>Dikarya</taxon>
        <taxon>Basidiomycota</taxon>
        <taxon>Agaricomycotina</taxon>
        <taxon>Agaricomycetes</taxon>
        <taxon>Russulales</taxon>
        <taxon>Russulaceae</taxon>
        <taxon>Lactarius</taxon>
    </lineage>
</organism>
<evidence type="ECO:0000256" key="1">
    <source>
        <dbReference type="SAM" id="MobiDB-lite"/>
    </source>
</evidence>
<dbReference type="AlphaFoldDB" id="A0AAD4LFU4"/>
<gene>
    <name evidence="2" type="ORF">EDB92DRAFT_1949730</name>
</gene>
<evidence type="ECO:0000313" key="3">
    <source>
        <dbReference type="Proteomes" id="UP001201163"/>
    </source>
</evidence>
<proteinExistence type="predicted"/>
<feature type="region of interest" description="Disordered" evidence="1">
    <location>
        <begin position="1"/>
        <end position="26"/>
    </location>
</feature>
<reference evidence="2" key="1">
    <citation type="submission" date="2022-01" db="EMBL/GenBank/DDBJ databases">
        <title>Comparative genomics reveals a dynamic genome evolution in the ectomycorrhizal milk-cap (Lactarius) mushrooms.</title>
        <authorList>
            <consortium name="DOE Joint Genome Institute"/>
            <person name="Lebreton A."/>
            <person name="Tang N."/>
            <person name="Kuo A."/>
            <person name="LaButti K."/>
            <person name="Drula E."/>
            <person name="Barry K."/>
            <person name="Clum A."/>
            <person name="Lipzen A."/>
            <person name="Mousain D."/>
            <person name="Ng V."/>
            <person name="Wang R."/>
            <person name="Wang X."/>
            <person name="Dai Y."/>
            <person name="Henrissat B."/>
            <person name="Grigoriev I.V."/>
            <person name="Guerin-Laguette A."/>
            <person name="Yu F."/>
            <person name="Martin F.M."/>
        </authorList>
    </citation>
    <scope>NUCLEOTIDE SEQUENCE</scope>
    <source>
        <strain evidence="2">QP</strain>
    </source>
</reference>
<dbReference type="EMBL" id="JAKELL010000061">
    <property type="protein sequence ID" value="KAH8985693.1"/>
    <property type="molecule type" value="Genomic_DNA"/>
</dbReference>
<name>A0AAD4LFU4_9AGAM</name>
<feature type="compositionally biased region" description="Polar residues" evidence="1">
    <location>
        <begin position="117"/>
        <end position="139"/>
    </location>
</feature>
<dbReference type="Proteomes" id="UP001201163">
    <property type="component" value="Unassembled WGS sequence"/>
</dbReference>
<feature type="region of interest" description="Disordered" evidence="1">
    <location>
        <begin position="109"/>
        <end position="139"/>
    </location>
</feature>
<comment type="caution">
    <text evidence="2">The sequence shown here is derived from an EMBL/GenBank/DDBJ whole genome shotgun (WGS) entry which is preliminary data.</text>
</comment>
<sequence length="282" mass="30242">MPSPPSPRIEIPDLRPADSTRPWSSFFPSAPVVVERPALDNLLLRSSTPDPDESVASPMSSPVRSIVSYAGSTNPSITSEPMTPLSHVSGKFNLSATHPNRLTTDLVVPPKAPSDETIPSTSVAPVDGTTTASTSNAPTLSRNPLAIQLVSFFFETVQRLFKVPGAVDLSYGGFEVAFSTDSIAWEGSALFEDAAEGDRRVFELMPAPANAALHRYIKDLARVRMDLAALQAGDGEGKEDPVVEQLVLRVKAEQETVQSWTRRVCSSAGALSIADPKFSPRK</sequence>
<evidence type="ECO:0000313" key="2">
    <source>
        <dbReference type="EMBL" id="KAH8985693.1"/>
    </source>
</evidence>